<reference evidence="1 2" key="1">
    <citation type="journal article" date="2017" name="Sci. Rep.">
        <title>Characterization and diversity of phages infecting Aeromonas salmonicida subsp. salmonicida.</title>
        <authorList>
            <person name="Vincent A.T."/>
            <person name="Paquet V.E."/>
            <person name="Bernatchez A."/>
            <person name="Tremblay D.M."/>
            <person name="Moineau S."/>
            <person name="Charette S.J."/>
        </authorList>
    </citation>
    <scope>NUCLEOTIDE SEQUENCE [LARGE SCALE GENOMIC DNA]</scope>
</reference>
<dbReference type="EMBL" id="KY290953">
    <property type="protein sequence ID" value="APU01285.1"/>
    <property type="molecule type" value="Genomic_DNA"/>
</dbReference>
<dbReference type="Pfam" id="PF13262">
    <property type="entry name" value="DUF4054"/>
    <property type="match status" value="1"/>
</dbReference>
<evidence type="ECO:0000313" key="1">
    <source>
        <dbReference type="EMBL" id="APU01285.1"/>
    </source>
</evidence>
<sequence>MAAVVFNPAAFKAAYPEFGAVPDATLNGYFVRSQLFLANKDCPVQDEAKRLLLFWLLVAHIAQLAGTLNPGGIPGPVGRTSSATEGSVSVSLEFNATMGASWFVQTSYGAQFWAATAYLRSFRYVARPTRY</sequence>
<dbReference type="InterPro" id="IPR025127">
    <property type="entry name" value="DUF4054"/>
</dbReference>
<organism evidence="1 2">
    <name type="scientific">Aeromonas phage 51</name>
    <dbReference type="NCBI Taxonomy" id="1932901"/>
    <lineage>
        <taxon>Viruses</taxon>
        <taxon>Duplodnaviria</taxon>
        <taxon>Heunggongvirae</taxon>
        <taxon>Uroviricota</taxon>
        <taxon>Caudoviricetes</taxon>
        <taxon>Popoffvirus</taxon>
        <taxon>Popoffvirus pv56</taxon>
    </lineage>
</organism>
<protein>
    <recommendedName>
        <fullName evidence="3">DUF4054 domain-containing protein</fullName>
    </recommendedName>
</protein>
<evidence type="ECO:0008006" key="3">
    <source>
        <dbReference type="Google" id="ProtNLM"/>
    </source>
</evidence>
<accession>A0A219YBF1</accession>
<evidence type="ECO:0000313" key="2">
    <source>
        <dbReference type="Proteomes" id="UP000225772"/>
    </source>
</evidence>
<dbReference type="Proteomes" id="UP000225772">
    <property type="component" value="Segment"/>
</dbReference>
<proteinExistence type="predicted"/>
<name>A0A219YBF1_9CAUD</name>